<dbReference type="SMART" id="SM00743">
    <property type="entry name" value="Agenet"/>
    <property type="match status" value="1"/>
</dbReference>
<evidence type="ECO:0000313" key="2">
    <source>
        <dbReference type="EMBL" id="GAY67959.1"/>
    </source>
</evidence>
<sequence>MANSVKRLVEVCSKEDGFLGSYFEAKLVQRVSKDKFLVEFLTLVSEEEDENEKLREVVDATEVRPCPPEIAVAEFDVMEKVDAYDRDGWWVGRLAGKECGKISTLCTLTGPEMSLFIPGHLLRVIKNGRRTLGSPHWSSHQDSIDP</sequence>
<reference evidence="2 3" key="1">
    <citation type="journal article" date="2017" name="Front. Genet.">
        <title>Draft sequencing of the heterozygous diploid genome of Satsuma (Citrus unshiu Marc.) using a hybrid assembly approach.</title>
        <authorList>
            <person name="Shimizu T."/>
            <person name="Tanizawa Y."/>
            <person name="Mochizuki T."/>
            <person name="Nagasaki H."/>
            <person name="Yoshioka T."/>
            <person name="Toyoda A."/>
            <person name="Fujiyama A."/>
            <person name="Kaminuma E."/>
            <person name="Nakamura Y."/>
        </authorList>
    </citation>
    <scope>NUCLEOTIDE SEQUENCE [LARGE SCALE GENOMIC DNA]</scope>
    <source>
        <strain evidence="3">cv. Miyagawa wase</strain>
    </source>
</reference>
<gene>
    <name evidence="2" type="ORF">CUMW_260490</name>
</gene>
<feature type="domain" description="Agenet" evidence="1">
    <location>
        <begin position="1"/>
        <end position="71"/>
    </location>
</feature>
<accession>A0A2H5QTN5</accession>
<dbReference type="InterPro" id="IPR014002">
    <property type="entry name" value="Agenet_dom_plant"/>
</dbReference>
<name>A0A2H5QTN5_CITUN</name>
<comment type="caution">
    <text evidence="2">The sequence shown here is derived from an EMBL/GenBank/DDBJ whole genome shotgun (WGS) entry which is preliminary data.</text>
</comment>
<dbReference type="STRING" id="55188.A0A2H5QTN5"/>
<dbReference type="CDD" id="cd20405">
    <property type="entry name" value="Tudor_Agenet_AtDUF_rpt1_3"/>
    <property type="match status" value="1"/>
</dbReference>
<dbReference type="PANTHER" id="PTHR31917">
    <property type="entry name" value="AGENET DOMAIN-CONTAINING PROTEIN-RELATED"/>
    <property type="match status" value="1"/>
</dbReference>
<evidence type="ECO:0000259" key="1">
    <source>
        <dbReference type="SMART" id="SM00743"/>
    </source>
</evidence>
<dbReference type="PANTHER" id="PTHR31917:SF148">
    <property type="entry name" value="DUF724 DOMAIN-CONTAINING PROTEIN 2"/>
    <property type="match status" value="1"/>
</dbReference>
<proteinExistence type="predicted"/>
<dbReference type="InterPro" id="IPR008395">
    <property type="entry name" value="Agenet-like_dom"/>
</dbReference>
<dbReference type="EMBL" id="BDQV01000786">
    <property type="protein sequence ID" value="GAY67959.1"/>
    <property type="molecule type" value="Genomic_DNA"/>
</dbReference>
<keyword evidence="3" id="KW-1185">Reference proteome</keyword>
<evidence type="ECO:0000313" key="3">
    <source>
        <dbReference type="Proteomes" id="UP000236630"/>
    </source>
</evidence>
<dbReference type="Pfam" id="PF05641">
    <property type="entry name" value="Agenet"/>
    <property type="match status" value="1"/>
</dbReference>
<protein>
    <recommendedName>
        <fullName evidence="1">Agenet domain-containing protein</fullName>
    </recommendedName>
</protein>
<dbReference type="Proteomes" id="UP000236630">
    <property type="component" value="Unassembled WGS sequence"/>
</dbReference>
<dbReference type="AlphaFoldDB" id="A0A2H5QTN5"/>
<organism evidence="2 3">
    <name type="scientific">Citrus unshiu</name>
    <name type="common">Satsuma mandarin</name>
    <name type="synonym">Citrus nobilis var. unshiu</name>
    <dbReference type="NCBI Taxonomy" id="55188"/>
    <lineage>
        <taxon>Eukaryota</taxon>
        <taxon>Viridiplantae</taxon>
        <taxon>Streptophyta</taxon>
        <taxon>Embryophyta</taxon>
        <taxon>Tracheophyta</taxon>
        <taxon>Spermatophyta</taxon>
        <taxon>Magnoliopsida</taxon>
        <taxon>eudicotyledons</taxon>
        <taxon>Gunneridae</taxon>
        <taxon>Pentapetalae</taxon>
        <taxon>rosids</taxon>
        <taxon>malvids</taxon>
        <taxon>Sapindales</taxon>
        <taxon>Rutaceae</taxon>
        <taxon>Aurantioideae</taxon>
        <taxon>Citrus</taxon>
    </lineage>
</organism>